<dbReference type="CDD" id="cd06257">
    <property type="entry name" value="DnaJ"/>
    <property type="match status" value="1"/>
</dbReference>
<dbReference type="Proteomes" id="UP000001208">
    <property type="component" value="Chromosome"/>
</dbReference>
<dbReference type="eggNOG" id="COG0484">
    <property type="taxonomic scope" value="Bacteria"/>
</dbReference>
<dbReference type="InterPro" id="IPR001623">
    <property type="entry name" value="DnaJ_domain"/>
</dbReference>
<dbReference type="NCBIfam" id="NF010874">
    <property type="entry name" value="PRK14281.1"/>
    <property type="match status" value="1"/>
</dbReference>
<evidence type="ECO:0000256" key="5">
    <source>
        <dbReference type="ARBA" id="ARBA00022771"/>
    </source>
</evidence>
<dbReference type="PANTHER" id="PTHR43096:SF48">
    <property type="entry name" value="CHAPERONE PROTEIN DNAJ"/>
    <property type="match status" value="1"/>
</dbReference>
<feature type="zinc finger region" description="CR-type" evidence="13">
    <location>
        <begin position="152"/>
        <end position="233"/>
    </location>
</feature>
<dbReference type="CDD" id="cd10747">
    <property type="entry name" value="DnaJ_C"/>
    <property type="match status" value="1"/>
</dbReference>
<dbReference type="HAMAP" id="MF_01152">
    <property type="entry name" value="DnaJ"/>
    <property type="match status" value="1"/>
</dbReference>
<feature type="binding site" evidence="12">
    <location>
        <position position="210"/>
    </location>
    <ligand>
        <name>Zn(2+)</name>
        <dbReference type="ChEBI" id="CHEBI:29105"/>
        <label>2</label>
    </ligand>
</feature>
<protein>
    <recommendedName>
        <fullName evidence="11 12">Chaperone protein DnaJ</fullName>
    </recommendedName>
</protein>
<dbReference type="HOGENOM" id="CLU_017633_0_7_10"/>
<feature type="repeat" description="CXXCXGXG motif" evidence="12">
    <location>
        <begin position="207"/>
        <end position="214"/>
    </location>
</feature>
<keyword evidence="4 12" id="KW-0677">Repeat</keyword>
<dbReference type="STRING" id="517418.Ctha_1824"/>
<dbReference type="Pfam" id="PF01556">
    <property type="entry name" value="DnaJ_C"/>
    <property type="match status" value="1"/>
</dbReference>
<dbReference type="FunFam" id="1.10.287.110:FF:000034">
    <property type="entry name" value="Chaperone protein DnaJ"/>
    <property type="match status" value="1"/>
</dbReference>
<comment type="cofactor">
    <cofactor evidence="12">
        <name>Zn(2+)</name>
        <dbReference type="ChEBI" id="CHEBI:29105"/>
    </cofactor>
    <text evidence="12">Binds 2 Zn(2+) ions per monomer.</text>
</comment>
<dbReference type="InterPro" id="IPR001305">
    <property type="entry name" value="HSP_DnaJ_Cys-rich_dom"/>
</dbReference>
<dbReference type="KEGG" id="cts:Ctha_1824"/>
<dbReference type="GO" id="GO:0051082">
    <property type="term" value="F:unfolded protein binding"/>
    <property type="evidence" value="ECO:0007669"/>
    <property type="project" value="UniProtKB-UniRule"/>
</dbReference>
<keyword evidence="5 12" id="KW-0863">Zinc-finger</keyword>
<dbReference type="InterPro" id="IPR008971">
    <property type="entry name" value="HSP40/DnaJ_pept-bd"/>
</dbReference>
<dbReference type="GO" id="GO:0009408">
    <property type="term" value="P:response to heat"/>
    <property type="evidence" value="ECO:0007669"/>
    <property type="project" value="InterPro"/>
</dbReference>
<dbReference type="FunFam" id="2.60.260.20:FF:000005">
    <property type="entry name" value="Chaperone protein dnaJ 1, mitochondrial"/>
    <property type="match status" value="1"/>
</dbReference>
<feature type="binding site" evidence="12">
    <location>
        <position position="165"/>
    </location>
    <ligand>
        <name>Zn(2+)</name>
        <dbReference type="ChEBI" id="CHEBI:29105"/>
        <label>1</label>
    </ligand>
</feature>
<dbReference type="GO" id="GO:0031072">
    <property type="term" value="F:heat shock protein binding"/>
    <property type="evidence" value="ECO:0007669"/>
    <property type="project" value="InterPro"/>
</dbReference>
<keyword evidence="8 12" id="KW-0143">Chaperone</keyword>
<dbReference type="GO" id="GO:0005524">
    <property type="term" value="F:ATP binding"/>
    <property type="evidence" value="ECO:0007669"/>
    <property type="project" value="InterPro"/>
</dbReference>
<accession>B3QTT3</accession>
<feature type="domain" description="J" evidence="14">
    <location>
        <begin position="6"/>
        <end position="71"/>
    </location>
</feature>
<organism evidence="16 17">
    <name type="scientific">Chloroherpeton thalassium (strain ATCC 35110 / GB-78)</name>
    <dbReference type="NCBI Taxonomy" id="517418"/>
    <lineage>
        <taxon>Bacteria</taxon>
        <taxon>Pseudomonadati</taxon>
        <taxon>Chlorobiota</taxon>
        <taxon>Chlorobiia</taxon>
        <taxon>Chlorobiales</taxon>
        <taxon>Chloroherpetonaceae</taxon>
        <taxon>Chloroherpeton</taxon>
    </lineage>
</organism>
<feature type="binding site" evidence="12">
    <location>
        <position position="168"/>
    </location>
    <ligand>
        <name>Zn(2+)</name>
        <dbReference type="ChEBI" id="CHEBI:29105"/>
        <label>1</label>
    </ligand>
</feature>
<feature type="repeat" description="CXXCXGXG motif" evidence="12">
    <location>
        <begin position="181"/>
        <end position="188"/>
    </location>
</feature>
<dbReference type="SUPFAM" id="SSF46565">
    <property type="entry name" value="Chaperone J-domain"/>
    <property type="match status" value="1"/>
</dbReference>
<dbReference type="InterPro" id="IPR012724">
    <property type="entry name" value="DnaJ"/>
</dbReference>
<dbReference type="Pfam" id="PF00684">
    <property type="entry name" value="DnaJ_CXXCXGXG"/>
    <property type="match status" value="1"/>
</dbReference>
<evidence type="ECO:0000259" key="15">
    <source>
        <dbReference type="PROSITE" id="PS51188"/>
    </source>
</evidence>
<dbReference type="PRINTS" id="PR00625">
    <property type="entry name" value="JDOMAIN"/>
</dbReference>
<dbReference type="SUPFAM" id="SSF49493">
    <property type="entry name" value="HSP40/DnaJ peptide-binding domain"/>
    <property type="match status" value="2"/>
</dbReference>
<feature type="binding site" evidence="12">
    <location>
        <position position="181"/>
    </location>
    <ligand>
        <name>Zn(2+)</name>
        <dbReference type="ChEBI" id="CHEBI:29105"/>
        <label>2</label>
    </ligand>
</feature>
<comment type="function">
    <text evidence="9 12">Participates actively in the response to hyperosmotic and heat shock by preventing the aggregation of stress-denatured proteins and by disaggregating proteins, also in an autonomous, DnaK-independent fashion. Unfolded proteins bind initially to DnaJ; upon interaction with the DnaJ-bound protein, DnaK hydrolyzes its bound ATP, resulting in the formation of a stable complex. GrpE releases ADP from DnaK; ATP binding to DnaK triggers the release of the substrate protein, thus completing the reaction cycle. Several rounds of ATP-dependent interactions between DnaJ, DnaK and GrpE are required for fully efficient folding. Also involved, together with DnaK and GrpE, in the DNA replication of plasmids through activation of initiation proteins.</text>
</comment>
<evidence type="ECO:0000259" key="14">
    <source>
        <dbReference type="PROSITE" id="PS50076"/>
    </source>
</evidence>
<evidence type="ECO:0000256" key="2">
    <source>
        <dbReference type="ARBA" id="ARBA00022705"/>
    </source>
</evidence>
<comment type="subcellular location">
    <subcellularLocation>
        <location evidence="12">Cytoplasm</location>
    </subcellularLocation>
</comment>
<dbReference type="Gene3D" id="2.10.230.10">
    <property type="entry name" value="Heat shock protein DnaJ, cysteine-rich domain"/>
    <property type="match status" value="1"/>
</dbReference>
<dbReference type="NCBIfam" id="NF008035">
    <property type="entry name" value="PRK10767.1"/>
    <property type="match status" value="1"/>
</dbReference>
<evidence type="ECO:0000256" key="4">
    <source>
        <dbReference type="ARBA" id="ARBA00022737"/>
    </source>
</evidence>
<dbReference type="CDD" id="cd10719">
    <property type="entry name" value="DnaJ_zf"/>
    <property type="match status" value="1"/>
</dbReference>
<dbReference type="NCBIfam" id="TIGR02349">
    <property type="entry name" value="DnaJ_bact"/>
    <property type="match status" value="1"/>
</dbReference>
<dbReference type="GO" id="GO:0006260">
    <property type="term" value="P:DNA replication"/>
    <property type="evidence" value="ECO:0007669"/>
    <property type="project" value="UniProtKB-KW"/>
</dbReference>
<evidence type="ECO:0000256" key="6">
    <source>
        <dbReference type="ARBA" id="ARBA00022833"/>
    </source>
</evidence>
<dbReference type="Gene3D" id="1.10.287.110">
    <property type="entry name" value="DnaJ domain"/>
    <property type="match status" value="1"/>
</dbReference>
<evidence type="ECO:0000256" key="9">
    <source>
        <dbReference type="ARBA" id="ARBA00053423"/>
    </source>
</evidence>
<keyword evidence="3 12" id="KW-0479">Metal-binding</keyword>
<dbReference type="EMBL" id="CP001100">
    <property type="protein sequence ID" value="ACF14281.1"/>
    <property type="molecule type" value="Genomic_DNA"/>
</dbReference>
<dbReference type="GO" id="GO:0042026">
    <property type="term" value="P:protein refolding"/>
    <property type="evidence" value="ECO:0007669"/>
    <property type="project" value="TreeGrafter"/>
</dbReference>
<dbReference type="PROSITE" id="PS00636">
    <property type="entry name" value="DNAJ_1"/>
    <property type="match status" value="1"/>
</dbReference>
<dbReference type="InterPro" id="IPR036410">
    <property type="entry name" value="HSP_DnaJ_Cys-rich_dom_sf"/>
</dbReference>
<dbReference type="OrthoDB" id="9779889at2"/>
<feature type="repeat" description="CXXCXGXG motif" evidence="12">
    <location>
        <begin position="165"/>
        <end position="172"/>
    </location>
</feature>
<evidence type="ECO:0000313" key="16">
    <source>
        <dbReference type="EMBL" id="ACF14281.1"/>
    </source>
</evidence>
<dbReference type="RefSeq" id="WP_012500365.1">
    <property type="nucleotide sequence ID" value="NC_011026.1"/>
</dbReference>
<feature type="binding site" evidence="12">
    <location>
        <position position="221"/>
    </location>
    <ligand>
        <name>Zn(2+)</name>
        <dbReference type="ChEBI" id="CHEBI:29105"/>
        <label>1</label>
    </ligand>
</feature>
<reference evidence="16 17" key="1">
    <citation type="submission" date="2008-06" db="EMBL/GenBank/DDBJ databases">
        <title>Complete sequence of Chloroherpeton thalassium ATCC 35110.</title>
        <authorList>
            <consortium name="US DOE Joint Genome Institute"/>
            <person name="Lucas S."/>
            <person name="Copeland A."/>
            <person name="Lapidus A."/>
            <person name="Glavina del Rio T."/>
            <person name="Dalin E."/>
            <person name="Tice H."/>
            <person name="Bruce D."/>
            <person name="Goodwin L."/>
            <person name="Pitluck S."/>
            <person name="Schmutz J."/>
            <person name="Larimer F."/>
            <person name="Land M."/>
            <person name="Hauser L."/>
            <person name="Kyrpides N."/>
            <person name="Mikhailova N."/>
            <person name="Liu Z."/>
            <person name="Li T."/>
            <person name="Zhao F."/>
            <person name="Overmann J."/>
            <person name="Bryant D.A."/>
            <person name="Richardson P."/>
        </authorList>
    </citation>
    <scope>NUCLEOTIDE SEQUENCE [LARGE SCALE GENOMIC DNA]</scope>
    <source>
        <strain evidence="17">ATCC 35110 / GB-78</strain>
    </source>
</reference>
<proteinExistence type="inferred from homology"/>
<dbReference type="PROSITE" id="PS51188">
    <property type="entry name" value="ZF_CR"/>
    <property type="match status" value="1"/>
</dbReference>
<dbReference type="PANTHER" id="PTHR43096">
    <property type="entry name" value="DNAJ HOMOLOG 1, MITOCHONDRIAL-RELATED"/>
    <property type="match status" value="1"/>
</dbReference>
<evidence type="ECO:0000256" key="11">
    <source>
        <dbReference type="ARBA" id="ARBA00067609"/>
    </source>
</evidence>
<keyword evidence="7 12" id="KW-0346">Stress response</keyword>
<name>B3QTT3_CHLT3</name>
<dbReference type="InterPro" id="IPR036869">
    <property type="entry name" value="J_dom_sf"/>
</dbReference>
<sequence length="399" mass="43660">MSTKRDFYEVLGVSRSASADELKKAYRKLAIKYHPDKNPNDKEAENKFKEINEAYEVLSNEEKRARYDRFGHAGVGTSAASDGSNPYAGRGDFNDIFSAFSDMFGGSAGFSAGADSPFGEAFGGSRRRRSPGIPGSDLKIKLKLTLEEIANGVEKTLKIKKLKTCQTCNGTGSKNGKMEPCTHCNGTGEVRQVSRTMFGQFVNITTCPHCNGEGQVVKDKCPDCHGEGRVQGDATVKVTIPAGVSEGNYIPLRGQGNAGIRGGDAGDLLVIIEEAPHKYFERHEDDVLYKLKVSYPDMVLGTRVRIPTLDGEDELEIPAGTPSGEIMKLYGKGIGHLNGYGRGDLLVKVDVFVPTHVSAKEKELLHELHKHENVSPKNLQHSDEKEEKSFFERAKEIFG</sequence>
<evidence type="ECO:0000256" key="10">
    <source>
        <dbReference type="ARBA" id="ARBA00061004"/>
    </source>
</evidence>
<keyword evidence="2 12" id="KW-0235">DNA replication</keyword>
<comment type="domain">
    <text evidence="12">The J domain is necessary and sufficient to stimulate DnaK ATPase activity. Zinc center 1 plays an important role in the autonomous, DnaK-independent chaperone activity of DnaJ. Zinc center 2 is essential for interaction with DnaK and for DnaJ activity.</text>
</comment>
<comment type="subunit">
    <text evidence="12">Homodimer.</text>
</comment>
<keyword evidence="17" id="KW-1185">Reference proteome</keyword>
<comment type="similarity">
    <text evidence="10 12">Belongs to the DnaJ family.</text>
</comment>
<dbReference type="SUPFAM" id="SSF57938">
    <property type="entry name" value="DnaJ/Hsp40 cysteine-rich domain"/>
    <property type="match status" value="1"/>
</dbReference>
<feature type="binding site" evidence="12">
    <location>
        <position position="184"/>
    </location>
    <ligand>
        <name>Zn(2+)</name>
        <dbReference type="ChEBI" id="CHEBI:29105"/>
        <label>2</label>
    </ligand>
</feature>
<evidence type="ECO:0000256" key="7">
    <source>
        <dbReference type="ARBA" id="ARBA00023016"/>
    </source>
</evidence>
<feature type="repeat" description="CXXCXGXG motif" evidence="12">
    <location>
        <begin position="221"/>
        <end position="228"/>
    </location>
</feature>
<dbReference type="AlphaFoldDB" id="B3QTT3"/>
<evidence type="ECO:0000256" key="1">
    <source>
        <dbReference type="ARBA" id="ARBA00022490"/>
    </source>
</evidence>
<evidence type="ECO:0000256" key="13">
    <source>
        <dbReference type="PROSITE-ProRule" id="PRU00546"/>
    </source>
</evidence>
<dbReference type="GO" id="GO:0005737">
    <property type="term" value="C:cytoplasm"/>
    <property type="evidence" value="ECO:0007669"/>
    <property type="project" value="UniProtKB-SubCell"/>
</dbReference>
<feature type="binding site" evidence="12">
    <location>
        <position position="207"/>
    </location>
    <ligand>
        <name>Zn(2+)</name>
        <dbReference type="ChEBI" id="CHEBI:29105"/>
        <label>2</label>
    </ligand>
</feature>
<dbReference type="GO" id="GO:0008270">
    <property type="term" value="F:zinc ion binding"/>
    <property type="evidence" value="ECO:0007669"/>
    <property type="project" value="UniProtKB-UniRule"/>
</dbReference>
<dbReference type="InterPro" id="IPR002939">
    <property type="entry name" value="DnaJ_C"/>
</dbReference>
<gene>
    <name evidence="12" type="primary">dnaJ</name>
    <name evidence="16" type="ordered locus">Ctha_1824</name>
</gene>
<dbReference type="SMART" id="SM00271">
    <property type="entry name" value="DnaJ"/>
    <property type="match status" value="1"/>
</dbReference>
<dbReference type="Pfam" id="PF00226">
    <property type="entry name" value="DnaJ"/>
    <property type="match status" value="1"/>
</dbReference>
<feature type="domain" description="CR-type" evidence="15">
    <location>
        <begin position="152"/>
        <end position="233"/>
    </location>
</feature>
<dbReference type="FunFam" id="2.10.230.10:FF:000002">
    <property type="entry name" value="Molecular chaperone DnaJ"/>
    <property type="match status" value="1"/>
</dbReference>
<evidence type="ECO:0000256" key="3">
    <source>
        <dbReference type="ARBA" id="ARBA00022723"/>
    </source>
</evidence>
<keyword evidence="6 12" id="KW-0862">Zinc</keyword>
<evidence type="ECO:0000256" key="8">
    <source>
        <dbReference type="ARBA" id="ARBA00023186"/>
    </source>
</evidence>
<keyword evidence="1 12" id="KW-0963">Cytoplasm</keyword>
<evidence type="ECO:0000256" key="12">
    <source>
        <dbReference type="HAMAP-Rule" id="MF_01152"/>
    </source>
</evidence>
<dbReference type="InterPro" id="IPR018253">
    <property type="entry name" value="DnaJ_domain_CS"/>
</dbReference>
<dbReference type="PROSITE" id="PS50076">
    <property type="entry name" value="DNAJ_2"/>
    <property type="match status" value="1"/>
</dbReference>
<feature type="binding site" evidence="12">
    <location>
        <position position="224"/>
    </location>
    <ligand>
        <name>Zn(2+)</name>
        <dbReference type="ChEBI" id="CHEBI:29105"/>
        <label>1</label>
    </ligand>
</feature>
<dbReference type="Gene3D" id="2.60.260.20">
    <property type="entry name" value="Urease metallochaperone UreE, N-terminal domain"/>
    <property type="match status" value="2"/>
</dbReference>
<evidence type="ECO:0000313" key="17">
    <source>
        <dbReference type="Proteomes" id="UP000001208"/>
    </source>
</evidence>